<organism evidence="2 3">
    <name type="scientific">Lentinus brumalis</name>
    <dbReference type="NCBI Taxonomy" id="2498619"/>
    <lineage>
        <taxon>Eukaryota</taxon>
        <taxon>Fungi</taxon>
        <taxon>Dikarya</taxon>
        <taxon>Basidiomycota</taxon>
        <taxon>Agaricomycotina</taxon>
        <taxon>Agaricomycetes</taxon>
        <taxon>Polyporales</taxon>
        <taxon>Polyporaceae</taxon>
        <taxon>Lentinus</taxon>
    </lineage>
</organism>
<dbReference type="EMBL" id="KZ857619">
    <property type="protein sequence ID" value="RDX39901.1"/>
    <property type="molecule type" value="Genomic_DNA"/>
</dbReference>
<feature type="compositionally biased region" description="Polar residues" evidence="1">
    <location>
        <begin position="35"/>
        <end position="49"/>
    </location>
</feature>
<sequence length="273" mass="29707">MAPSLSRAACAGEEGRPSSSYTTTSTSAAGASSSRCPRSSLAGSTGPSTVGDTWRDVCRQIVSEQYPWFAPRNDFDIFTLAMTKYRGSREELGTWLDAKLASAIGRQGSMETVMGRVRSALNQPSNTITGLKPRRMDRNVFLRPIPQSSYSIRLFPGCFDAREYCLDFVDTRTGVAVNSPFKFELWVIPDPSTPWLGSGSTRITSLEKVFGYLEHDIPPGHKTFVVRDGQTCLLKRPGRRDVRVTVPVCIQPAAAATGADNAYVLTLPASVVA</sequence>
<reference evidence="2 3" key="1">
    <citation type="journal article" date="2018" name="Biotechnol. Biofuels">
        <title>Integrative visual omics of the white-rot fungus Polyporus brumalis exposes the biotechnological potential of its oxidative enzymes for delignifying raw plant biomass.</title>
        <authorList>
            <person name="Miyauchi S."/>
            <person name="Rancon A."/>
            <person name="Drula E."/>
            <person name="Hage H."/>
            <person name="Chaduli D."/>
            <person name="Favel A."/>
            <person name="Grisel S."/>
            <person name="Henrissat B."/>
            <person name="Herpoel-Gimbert I."/>
            <person name="Ruiz-Duenas F.J."/>
            <person name="Chevret D."/>
            <person name="Hainaut M."/>
            <person name="Lin J."/>
            <person name="Wang M."/>
            <person name="Pangilinan J."/>
            <person name="Lipzen A."/>
            <person name="Lesage-Meessen L."/>
            <person name="Navarro D."/>
            <person name="Riley R."/>
            <person name="Grigoriev I.V."/>
            <person name="Zhou S."/>
            <person name="Raouche S."/>
            <person name="Rosso M.N."/>
        </authorList>
    </citation>
    <scope>NUCLEOTIDE SEQUENCE [LARGE SCALE GENOMIC DNA]</scope>
    <source>
        <strain evidence="2 3">BRFM 1820</strain>
    </source>
</reference>
<dbReference type="OrthoDB" id="2628807at2759"/>
<evidence type="ECO:0000313" key="2">
    <source>
        <dbReference type="EMBL" id="RDX39901.1"/>
    </source>
</evidence>
<dbReference type="AlphaFoldDB" id="A0A371CI03"/>
<feature type="compositionally biased region" description="Low complexity" evidence="1">
    <location>
        <begin position="18"/>
        <end position="34"/>
    </location>
</feature>
<keyword evidence="3" id="KW-1185">Reference proteome</keyword>
<name>A0A371CI03_9APHY</name>
<gene>
    <name evidence="2" type="ORF">OH76DRAFT_1459627</name>
</gene>
<feature type="region of interest" description="Disordered" evidence="1">
    <location>
        <begin position="1"/>
        <end position="49"/>
    </location>
</feature>
<accession>A0A371CI03</accession>
<proteinExistence type="predicted"/>
<evidence type="ECO:0000313" key="3">
    <source>
        <dbReference type="Proteomes" id="UP000256964"/>
    </source>
</evidence>
<protein>
    <submittedName>
        <fullName evidence="2">Uncharacterized protein</fullName>
    </submittedName>
</protein>
<evidence type="ECO:0000256" key="1">
    <source>
        <dbReference type="SAM" id="MobiDB-lite"/>
    </source>
</evidence>
<dbReference type="Proteomes" id="UP000256964">
    <property type="component" value="Unassembled WGS sequence"/>
</dbReference>